<dbReference type="Proteomes" id="UP000664132">
    <property type="component" value="Unassembled WGS sequence"/>
</dbReference>
<dbReference type="OrthoDB" id="10580849at2759"/>
<dbReference type="PANTHER" id="PTHR35910:SF6">
    <property type="entry name" value="2EXR DOMAIN-CONTAINING PROTEIN"/>
    <property type="match status" value="1"/>
</dbReference>
<name>A0A8H7WAZ2_9HELO</name>
<comment type="caution">
    <text evidence="2">The sequence shown here is derived from an EMBL/GenBank/DDBJ whole genome shotgun (WGS) entry which is preliminary data.</text>
</comment>
<gene>
    <name evidence="2" type="ORF">IFR04_007517</name>
</gene>
<reference evidence="2" key="1">
    <citation type="submission" date="2021-02" db="EMBL/GenBank/DDBJ databases">
        <title>Genome sequence Cadophora malorum strain M34.</title>
        <authorList>
            <person name="Stefanovic E."/>
            <person name="Vu D."/>
            <person name="Scully C."/>
            <person name="Dijksterhuis J."/>
            <person name="Roader J."/>
            <person name="Houbraken J."/>
        </authorList>
    </citation>
    <scope>NUCLEOTIDE SEQUENCE</scope>
    <source>
        <strain evidence="2">M34</strain>
    </source>
</reference>
<evidence type="ECO:0000313" key="3">
    <source>
        <dbReference type="Proteomes" id="UP000664132"/>
    </source>
</evidence>
<keyword evidence="3" id="KW-1185">Reference proteome</keyword>
<feature type="domain" description="2EXR" evidence="1">
    <location>
        <begin position="15"/>
        <end position="140"/>
    </location>
</feature>
<proteinExistence type="predicted"/>
<organism evidence="2 3">
    <name type="scientific">Cadophora malorum</name>
    <dbReference type="NCBI Taxonomy" id="108018"/>
    <lineage>
        <taxon>Eukaryota</taxon>
        <taxon>Fungi</taxon>
        <taxon>Dikarya</taxon>
        <taxon>Ascomycota</taxon>
        <taxon>Pezizomycotina</taxon>
        <taxon>Leotiomycetes</taxon>
        <taxon>Helotiales</taxon>
        <taxon>Ploettnerulaceae</taxon>
        <taxon>Cadophora</taxon>
    </lineage>
</organism>
<protein>
    <recommendedName>
        <fullName evidence="1">2EXR domain-containing protein</fullName>
    </recommendedName>
</protein>
<dbReference type="Pfam" id="PF20150">
    <property type="entry name" value="2EXR"/>
    <property type="match status" value="1"/>
</dbReference>
<dbReference type="InterPro" id="IPR045518">
    <property type="entry name" value="2EXR"/>
</dbReference>
<dbReference type="EMBL" id="JAFJYH010000107">
    <property type="protein sequence ID" value="KAG4419369.1"/>
    <property type="molecule type" value="Genomic_DNA"/>
</dbReference>
<evidence type="ECO:0000313" key="2">
    <source>
        <dbReference type="EMBL" id="KAG4419369.1"/>
    </source>
</evidence>
<sequence length="300" mass="34975">MSPKLFKRKVECSMFPKFGELPLELQLQIWYFACLETPYNPDDEEGKLWQGFQAFGYDLVPQERQNVHVLRPIASLPTWKEANEAFQATSHCKRNRHNCHQCPPNSRPLRTCRQSRLALMEKYDLTSTWNTFVNFDTDIFFFDIRWTGFLLSQHVCTRPVPQHLMLQYPEVMAQIKNLAIVNEFLGTLLSMGTFTGVDFNTFLEYDRSVKPLLKSVEKIFIIGHTIHCDNVLSVEETGCESWELGELRYMEEPIRCIRFATRRFCLAKQRTGISCRQCWTNMERETGSSLCGLLRGSLFA</sequence>
<accession>A0A8H7WAZ2</accession>
<evidence type="ECO:0000259" key="1">
    <source>
        <dbReference type="Pfam" id="PF20150"/>
    </source>
</evidence>
<dbReference type="PANTHER" id="PTHR35910">
    <property type="entry name" value="2EXR DOMAIN-CONTAINING PROTEIN"/>
    <property type="match status" value="1"/>
</dbReference>
<dbReference type="AlphaFoldDB" id="A0A8H7WAZ2"/>